<keyword evidence="2" id="KW-1185">Reference proteome</keyword>
<comment type="caution">
    <text evidence="1">The sequence shown here is derived from an EMBL/GenBank/DDBJ whole genome shotgun (WGS) entry which is preliminary data.</text>
</comment>
<name>A0A2G1QQP6_9HYPH</name>
<reference evidence="1 2" key="1">
    <citation type="submission" date="2017-10" db="EMBL/GenBank/DDBJ databases">
        <title>Sedimentibacterium mangrovi gen. nov., sp. nov., a novel member of family Phyllobacteriacea isolated from mangrove sediment.</title>
        <authorList>
            <person name="Liao H."/>
            <person name="Tian Y."/>
        </authorList>
    </citation>
    <scope>NUCLEOTIDE SEQUENCE [LARGE SCALE GENOMIC DNA]</scope>
    <source>
        <strain evidence="1 2">X9-2-2</strain>
    </source>
</reference>
<organism evidence="1 2">
    <name type="scientific">Zhengella mangrovi</name>
    <dbReference type="NCBI Taxonomy" id="1982044"/>
    <lineage>
        <taxon>Bacteria</taxon>
        <taxon>Pseudomonadati</taxon>
        <taxon>Pseudomonadota</taxon>
        <taxon>Alphaproteobacteria</taxon>
        <taxon>Hyphomicrobiales</taxon>
        <taxon>Notoacmeibacteraceae</taxon>
        <taxon>Zhengella</taxon>
    </lineage>
</organism>
<evidence type="ECO:0000313" key="1">
    <source>
        <dbReference type="EMBL" id="PHP67799.1"/>
    </source>
</evidence>
<gene>
    <name evidence="1" type="ORF">CSC94_08980</name>
</gene>
<dbReference type="InterPro" id="IPR016032">
    <property type="entry name" value="Sig_transdc_resp-reg_C-effctor"/>
</dbReference>
<accession>A0A2G1QQP6</accession>
<evidence type="ECO:0008006" key="3">
    <source>
        <dbReference type="Google" id="ProtNLM"/>
    </source>
</evidence>
<dbReference type="AlphaFoldDB" id="A0A2G1QQP6"/>
<sequence length="377" mass="42100">MKSLDDENQILDLIDMCYQSVDRKDVWKDLIYKTANFVGADAGDLTIENHVDELIDVYGSFGFDPYYRENYDEAFFGKNPWILQCSKLPTCRAFNSEFEPRDFEKTAFFAEWLKPQGLRHGLGSTLEHSPLKTVHLGFIRNARRAQFGESEAAKLDRLLPHFGRAVQLADRLGKAGLEKDNLKTVLNRFVAPILLTDELGGLVLPNSAAERLLSDGEFVRLVRRNRVSFTDQSADETFRHHLSIDLKQRATDGGESSHQFPLRGAEENILIVTMAPVRMQIPASSAIAHFIVVINDPTGAPTADSSLLRKVYSLTDAESSLASALAGGADLAAYSIANGIRIGTVRWHLKNIQSKTGIHRLDRLMALFKSILCRPLI</sequence>
<dbReference type="GO" id="GO:0006355">
    <property type="term" value="P:regulation of DNA-templated transcription"/>
    <property type="evidence" value="ECO:0007669"/>
    <property type="project" value="InterPro"/>
</dbReference>
<evidence type="ECO:0000313" key="2">
    <source>
        <dbReference type="Proteomes" id="UP000221168"/>
    </source>
</evidence>
<proteinExistence type="predicted"/>
<protein>
    <recommendedName>
        <fullName evidence="3">HTH luxR-type domain-containing protein</fullName>
    </recommendedName>
</protein>
<dbReference type="SUPFAM" id="SSF46894">
    <property type="entry name" value="C-terminal effector domain of the bipartite response regulators"/>
    <property type="match status" value="1"/>
</dbReference>
<dbReference type="GO" id="GO:0003677">
    <property type="term" value="F:DNA binding"/>
    <property type="evidence" value="ECO:0007669"/>
    <property type="project" value="InterPro"/>
</dbReference>
<dbReference type="EMBL" id="PDVP01000003">
    <property type="protein sequence ID" value="PHP67799.1"/>
    <property type="molecule type" value="Genomic_DNA"/>
</dbReference>
<dbReference type="Proteomes" id="UP000221168">
    <property type="component" value="Unassembled WGS sequence"/>
</dbReference>